<keyword evidence="1" id="KW-0472">Membrane</keyword>
<dbReference type="EMBL" id="AP018738">
    <property type="protein sequence ID" value="BBE51256.1"/>
    <property type="molecule type" value="Genomic_DNA"/>
</dbReference>
<feature type="transmembrane region" description="Helical" evidence="1">
    <location>
        <begin position="84"/>
        <end position="101"/>
    </location>
</feature>
<dbReference type="KEGG" id="fam:OYT1_ch1718"/>
<sequence length="116" mass="13587">MLIPEPGAFYVMDRGFLDFEWLYAVHQAGSFFVIRAQSNMKFERRYSRPAGRAAGIICDQIGRLTGTLSSQHYPHTLRRIRIKVYILWYIFLALYFAYNAAKKFHYDSFRVSHAPA</sequence>
<keyword evidence="3" id="KW-1185">Reference proteome</keyword>
<reference evidence="2 3" key="1">
    <citation type="submission" date="2018-06" db="EMBL/GenBank/DDBJ databases">
        <title>OYT1 Genome Sequencing.</title>
        <authorList>
            <person name="Kato S."/>
            <person name="Itoh T."/>
            <person name="Ohkuma M."/>
        </authorList>
    </citation>
    <scope>NUCLEOTIDE SEQUENCE [LARGE SCALE GENOMIC DNA]</scope>
    <source>
        <strain evidence="2 3">OYT1</strain>
    </source>
</reference>
<dbReference type="InterPro" id="IPR012337">
    <property type="entry name" value="RNaseH-like_sf"/>
</dbReference>
<gene>
    <name evidence="2" type="ORF">OYT1_ch1718</name>
</gene>
<dbReference type="SUPFAM" id="SSF53098">
    <property type="entry name" value="Ribonuclease H-like"/>
    <property type="match status" value="1"/>
</dbReference>
<keyword evidence="1" id="KW-0812">Transmembrane</keyword>
<name>A0A2Z6GCK9_9PROT</name>
<evidence type="ECO:0000313" key="3">
    <source>
        <dbReference type="Proteomes" id="UP000033070"/>
    </source>
</evidence>
<protein>
    <submittedName>
        <fullName evidence="2">Transposase</fullName>
    </submittedName>
</protein>
<evidence type="ECO:0000256" key="1">
    <source>
        <dbReference type="SAM" id="Phobius"/>
    </source>
</evidence>
<keyword evidence="1" id="KW-1133">Transmembrane helix</keyword>
<organism evidence="2 3">
    <name type="scientific">Ferriphaselus amnicola</name>
    <dbReference type="NCBI Taxonomy" id="1188319"/>
    <lineage>
        <taxon>Bacteria</taxon>
        <taxon>Pseudomonadati</taxon>
        <taxon>Pseudomonadota</taxon>
        <taxon>Betaproteobacteria</taxon>
        <taxon>Nitrosomonadales</taxon>
        <taxon>Gallionellaceae</taxon>
        <taxon>Ferriphaselus</taxon>
    </lineage>
</organism>
<accession>A0A2Z6GCK9</accession>
<feature type="transmembrane region" description="Helical" evidence="1">
    <location>
        <begin position="20"/>
        <end position="38"/>
    </location>
</feature>
<evidence type="ECO:0000313" key="2">
    <source>
        <dbReference type="EMBL" id="BBE51256.1"/>
    </source>
</evidence>
<dbReference type="RefSeq" id="WP_408608786.1">
    <property type="nucleotide sequence ID" value="NZ_AP018738.1"/>
</dbReference>
<proteinExistence type="predicted"/>
<dbReference type="Proteomes" id="UP000033070">
    <property type="component" value="Chromosome"/>
</dbReference>
<dbReference type="AlphaFoldDB" id="A0A2Z6GCK9"/>
<dbReference type="STRING" id="1188319.OYT1_00711"/>